<name>A0A1R4HB96_9GAMM</name>
<accession>A0A1R4HB96</accession>
<proteinExistence type="predicted"/>
<gene>
    <name evidence="1" type="ORF">CRENPOLYSF2_3390003</name>
</gene>
<evidence type="ECO:0000313" key="2">
    <source>
        <dbReference type="Proteomes" id="UP000195442"/>
    </source>
</evidence>
<keyword evidence="2" id="KW-1185">Reference proteome</keyword>
<dbReference type="Proteomes" id="UP000195442">
    <property type="component" value="Unassembled WGS sequence"/>
</dbReference>
<sequence>MSHSKQQSEVQEAESKADKLSRRRRAFIKGSAAVLPVVLTLRNGSAFAAESISCLAKQANITPPPLSGLPDGYIRDQTVCRALKGNGLKMTVYEYPQGSGNWFPESENSTNQLASFTLVPGTNNKMVLFNTSTPQYRVGVVQPCYVLAQLDPNTGLRVVPAVVGPKGSHQPDIVSTDSCMWSLAH</sequence>
<dbReference type="AlphaFoldDB" id="A0A1R4HB96"/>
<reference evidence="2" key="1">
    <citation type="submission" date="2017-02" db="EMBL/GenBank/DDBJ databases">
        <authorList>
            <person name="Daims H."/>
        </authorList>
    </citation>
    <scope>NUCLEOTIDE SEQUENCE [LARGE SCALE GENOMIC DNA]</scope>
</reference>
<dbReference type="RefSeq" id="WP_087147423.1">
    <property type="nucleotide sequence ID" value="NZ_FUKJ01000267.1"/>
</dbReference>
<dbReference type="EMBL" id="FUKJ01000267">
    <property type="protein sequence ID" value="SJM93532.1"/>
    <property type="molecule type" value="Genomic_DNA"/>
</dbReference>
<evidence type="ECO:0000313" key="1">
    <source>
        <dbReference type="EMBL" id="SJM93532.1"/>
    </source>
</evidence>
<dbReference type="OrthoDB" id="9848731at2"/>
<protein>
    <submittedName>
        <fullName evidence="1">Uncharacterized protein</fullName>
    </submittedName>
</protein>
<organism evidence="1 2">
    <name type="scientific">Crenothrix polyspora</name>
    <dbReference type="NCBI Taxonomy" id="360316"/>
    <lineage>
        <taxon>Bacteria</taxon>
        <taxon>Pseudomonadati</taxon>
        <taxon>Pseudomonadota</taxon>
        <taxon>Gammaproteobacteria</taxon>
        <taxon>Methylococcales</taxon>
        <taxon>Crenotrichaceae</taxon>
        <taxon>Crenothrix</taxon>
    </lineage>
</organism>